<keyword evidence="2" id="KW-1185">Reference proteome</keyword>
<dbReference type="EMBL" id="LWQU01000193">
    <property type="protein sequence ID" value="OAN44662.1"/>
    <property type="molecule type" value="Genomic_DNA"/>
</dbReference>
<evidence type="ECO:0000313" key="1">
    <source>
        <dbReference type="EMBL" id="OAN44662.1"/>
    </source>
</evidence>
<dbReference type="AlphaFoldDB" id="A0A178M7E3"/>
<proteinExistence type="predicted"/>
<reference evidence="1 2" key="1">
    <citation type="submission" date="2016-04" db="EMBL/GenBank/DDBJ databases">
        <title>Draft genome sequence of freshwater magnetotactic bacteria Magnetospirillum marisnigri SP-1 and Magnetospirillum moscoviense BB-1.</title>
        <authorList>
            <person name="Koziaeva V."/>
            <person name="Dziuba M.V."/>
            <person name="Ivanov T.M."/>
            <person name="Kuznetsov B."/>
            <person name="Grouzdev D.S."/>
        </authorList>
    </citation>
    <scope>NUCLEOTIDE SEQUENCE [LARGE SCALE GENOMIC DNA]</scope>
    <source>
        <strain evidence="1 2">BB-1</strain>
    </source>
</reference>
<name>A0A178M7E3_9PROT</name>
<dbReference type="STRING" id="1437059.A6A05_17365"/>
<comment type="caution">
    <text evidence="1">The sequence shown here is derived from an EMBL/GenBank/DDBJ whole genome shotgun (WGS) entry which is preliminary data.</text>
</comment>
<evidence type="ECO:0000313" key="2">
    <source>
        <dbReference type="Proteomes" id="UP000078543"/>
    </source>
</evidence>
<protein>
    <recommendedName>
        <fullName evidence="3">Lipoprotein</fullName>
    </recommendedName>
</protein>
<gene>
    <name evidence="1" type="ORF">A6A05_17365</name>
</gene>
<sequence length="228" mass="24719">MIVLAAVLLGGCGAQSYRTTERLVRTDAQPCIMLMPPDIELSERTAGGTTELNAAWTKAAEAHFATALREHLTSIGADFVEYLPPDDASPDAQLLDELQSLHATVGQAILEYHFEPALRLPAKKGQFDWSLGPEVAKLAEHGKADYALFVWLRDSYASPARMALQVVAALVVGVPVSGGVQQGLCSLVDLKTGQVVWFNALLPREAGDMRTLEESRATTHLLLDRMPK</sequence>
<evidence type="ECO:0008006" key="3">
    <source>
        <dbReference type="Google" id="ProtNLM"/>
    </source>
</evidence>
<accession>A0A178M7E3</accession>
<organism evidence="1 2">
    <name type="scientific">Magnetospirillum moscoviense</name>
    <dbReference type="NCBI Taxonomy" id="1437059"/>
    <lineage>
        <taxon>Bacteria</taxon>
        <taxon>Pseudomonadati</taxon>
        <taxon>Pseudomonadota</taxon>
        <taxon>Alphaproteobacteria</taxon>
        <taxon>Rhodospirillales</taxon>
        <taxon>Rhodospirillaceae</taxon>
        <taxon>Magnetospirillum</taxon>
    </lineage>
</organism>
<dbReference type="Proteomes" id="UP000078543">
    <property type="component" value="Unassembled WGS sequence"/>
</dbReference>